<dbReference type="InterPro" id="IPR008271">
    <property type="entry name" value="Ser/Thr_kinase_AS"/>
</dbReference>
<dbReference type="Gene3D" id="1.10.510.10">
    <property type="entry name" value="Transferase(Phosphotransferase) domain 1"/>
    <property type="match status" value="2"/>
</dbReference>
<keyword evidence="6" id="KW-0418">Kinase</keyword>
<feature type="compositionally biased region" description="Polar residues" evidence="3">
    <location>
        <begin position="140"/>
        <end position="150"/>
    </location>
</feature>
<keyword evidence="6" id="KW-0808">Transferase</keyword>
<dbReference type="PANTHER" id="PTHR44329:SF298">
    <property type="entry name" value="MIXED LINEAGE KINASE DOMAIN-LIKE PROTEIN"/>
    <property type="match status" value="1"/>
</dbReference>
<evidence type="ECO:0000313" key="5">
    <source>
        <dbReference type="EMBL" id="CAI4007337.1"/>
    </source>
</evidence>
<dbReference type="OrthoDB" id="448821at2759"/>
<comment type="caution">
    <text evidence="5">The sequence shown here is derived from an EMBL/GenBank/DDBJ whole genome shotgun (WGS) entry which is preliminary data.</text>
</comment>
<keyword evidence="1" id="KW-0547">Nucleotide-binding</keyword>
<evidence type="ECO:0000256" key="2">
    <source>
        <dbReference type="ARBA" id="ARBA00022840"/>
    </source>
</evidence>
<dbReference type="Proteomes" id="UP001152797">
    <property type="component" value="Unassembled WGS sequence"/>
</dbReference>
<dbReference type="PROSITE" id="PS00108">
    <property type="entry name" value="PROTEIN_KINASE_ST"/>
    <property type="match status" value="1"/>
</dbReference>
<evidence type="ECO:0000256" key="1">
    <source>
        <dbReference type="ARBA" id="ARBA00022741"/>
    </source>
</evidence>
<dbReference type="EMBL" id="CAMXCT030004013">
    <property type="protein sequence ID" value="CAL4794649.1"/>
    <property type="molecule type" value="Genomic_DNA"/>
</dbReference>
<dbReference type="SMART" id="SM00220">
    <property type="entry name" value="S_TKc"/>
    <property type="match status" value="1"/>
</dbReference>
<evidence type="ECO:0000313" key="7">
    <source>
        <dbReference type="Proteomes" id="UP001152797"/>
    </source>
</evidence>
<feature type="region of interest" description="Disordered" evidence="3">
    <location>
        <begin position="140"/>
        <end position="178"/>
    </location>
</feature>
<dbReference type="SUPFAM" id="SSF56112">
    <property type="entry name" value="Protein kinase-like (PK-like)"/>
    <property type="match status" value="1"/>
</dbReference>
<keyword evidence="2" id="KW-0067">ATP-binding</keyword>
<dbReference type="EMBL" id="CAMXCT010004013">
    <property type="protein sequence ID" value="CAI4007337.1"/>
    <property type="molecule type" value="Genomic_DNA"/>
</dbReference>
<protein>
    <submittedName>
        <fullName evidence="6">Dual specificity protein kinase shkC (SH 2 domain-containing protein 3) (SH2 domain-containing protein C)</fullName>
    </submittedName>
</protein>
<sequence>MASLSHPNICTFVGVCTDNVQRKCFIISELMDCSLFDMIHQPYKLRWHGELTVSLSLSLGTGIISGICYIHQKNLVHADLKSSNILIDYTSSSRQPVPRICDFGHAAVPCPKTLNLIELKCPEYLYPLYRPMPSIATPSLRHTTLGSSRGSPIRSAEPGCRDPAQNSNSNLMESDGASDDVGHLTRAFEKGTEMLTQKLPHKDMSFGQVLASVGWAGWTPDMSQLPELPREVARLIKECLRFAAADRPMGKDVVNRLKRFPKQVRMKTLKLLASFLGHEL</sequence>
<evidence type="ECO:0000313" key="6">
    <source>
        <dbReference type="EMBL" id="CAL4794649.1"/>
    </source>
</evidence>
<keyword evidence="7" id="KW-1185">Reference proteome</keyword>
<gene>
    <name evidence="5" type="ORF">C1SCF055_LOCUS32901</name>
</gene>
<dbReference type="Pfam" id="PF00069">
    <property type="entry name" value="Pkinase"/>
    <property type="match status" value="1"/>
</dbReference>
<reference evidence="6 7" key="2">
    <citation type="submission" date="2024-05" db="EMBL/GenBank/DDBJ databases">
        <authorList>
            <person name="Chen Y."/>
            <person name="Shah S."/>
            <person name="Dougan E. K."/>
            <person name="Thang M."/>
            <person name="Chan C."/>
        </authorList>
    </citation>
    <scope>NUCLEOTIDE SEQUENCE [LARGE SCALE GENOMIC DNA]</scope>
</reference>
<organism evidence="5">
    <name type="scientific">Cladocopium goreaui</name>
    <dbReference type="NCBI Taxonomy" id="2562237"/>
    <lineage>
        <taxon>Eukaryota</taxon>
        <taxon>Sar</taxon>
        <taxon>Alveolata</taxon>
        <taxon>Dinophyceae</taxon>
        <taxon>Suessiales</taxon>
        <taxon>Symbiodiniaceae</taxon>
        <taxon>Cladocopium</taxon>
    </lineage>
</organism>
<dbReference type="InterPro" id="IPR011009">
    <property type="entry name" value="Kinase-like_dom_sf"/>
</dbReference>
<feature type="domain" description="Protein kinase" evidence="4">
    <location>
        <begin position="1"/>
        <end position="260"/>
    </location>
</feature>
<name>A0A9P1DD96_9DINO</name>
<dbReference type="GO" id="GO:0004674">
    <property type="term" value="F:protein serine/threonine kinase activity"/>
    <property type="evidence" value="ECO:0007669"/>
    <property type="project" value="TreeGrafter"/>
</dbReference>
<dbReference type="EMBL" id="CAMXCT020004013">
    <property type="protein sequence ID" value="CAL1160712.1"/>
    <property type="molecule type" value="Genomic_DNA"/>
</dbReference>
<dbReference type="PROSITE" id="PS50011">
    <property type="entry name" value="PROTEIN_KINASE_DOM"/>
    <property type="match status" value="1"/>
</dbReference>
<accession>A0A9P1DD96</accession>
<dbReference type="AlphaFoldDB" id="A0A9P1DD96"/>
<dbReference type="PANTHER" id="PTHR44329">
    <property type="entry name" value="SERINE/THREONINE-PROTEIN KINASE TNNI3K-RELATED"/>
    <property type="match status" value="1"/>
</dbReference>
<dbReference type="InterPro" id="IPR051681">
    <property type="entry name" value="Ser/Thr_Kinases-Pseudokinases"/>
</dbReference>
<proteinExistence type="predicted"/>
<evidence type="ECO:0000259" key="4">
    <source>
        <dbReference type="PROSITE" id="PS50011"/>
    </source>
</evidence>
<evidence type="ECO:0000256" key="3">
    <source>
        <dbReference type="SAM" id="MobiDB-lite"/>
    </source>
</evidence>
<reference evidence="5" key="1">
    <citation type="submission" date="2022-10" db="EMBL/GenBank/DDBJ databases">
        <authorList>
            <person name="Chen Y."/>
            <person name="Dougan E. K."/>
            <person name="Chan C."/>
            <person name="Rhodes N."/>
            <person name="Thang M."/>
        </authorList>
    </citation>
    <scope>NUCLEOTIDE SEQUENCE</scope>
</reference>
<dbReference type="GO" id="GO:0005524">
    <property type="term" value="F:ATP binding"/>
    <property type="evidence" value="ECO:0007669"/>
    <property type="project" value="UniProtKB-KW"/>
</dbReference>
<dbReference type="InterPro" id="IPR000719">
    <property type="entry name" value="Prot_kinase_dom"/>
</dbReference>